<evidence type="ECO:0000256" key="7">
    <source>
        <dbReference type="SAM" id="Phobius"/>
    </source>
</evidence>
<evidence type="ECO:0000256" key="3">
    <source>
        <dbReference type="ARBA" id="ARBA00022989"/>
    </source>
</evidence>
<feature type="transmembrane region" description="Helical" evidence="7">
    <location>
        <begin position="463"/>
        <end position="482"/>
    </location>
</feature>
<feature type="region of interest" description="Disordered" evidence="6">
    <location>
        <begin position="214"/>
        <end position="236"/>
    </location>
</feature>
<feature type="region of interest" description="Disordered" evidence="6">
    <location>
        <begin position="148"/>
        <end position="202"/>
    </location>
</feature>
<evidence type="ECO:0000256" key="1">
    <source>
        <dbReference type="ARBA" id="ARBA00004141"/>
    </source>
</evidence>
<dbReference type="InterPro" id="IPR039775">
    <property type="entry name" value="PHTF1/2"/>
</dbReference>
<reference evidence="9" key="1">
    <citation type="submission" date="2025-08" db="UniProtKB">
        <authorList>
            <consortium name="Ensembl"/>
        </authorList>
    </citation>
    <scope>IDENTIFICATION</scope>
</reference>
<feature type="transmembrane region" description="Helical" evidence="7">
    <location>
        <begin position="293"/>
        <end position="314"/>
    </location>
</feature>
<name>A0A9J7Y7I7_CYPCA</name>
<keyword evidence="2 7" id="KW-0812">Transmembrane</keyword>
<evidence type="ECO:0000256" key="6">
    <source>
        <dbReference type="SAM" id="MobiDB-lite"/>
    </source>
</evidence>
<feature type="transmembrane region" description="Helical" evidence="7">
    <location>
        <begin position="99"/>
        <end position="118"/>
    </location>
</feature>
<keyword evidence="3 7" id="KW-1133">Transmembrane helix</keyword>
<evidence type="ECO:0000313" key="9">
    <source>
        <dbReference type="Ensembl" id="ENSCCRP00000116052.1"/>
    </source>
</evidence>
<dbReference type="GO" id="GO:0005783">
    <property type="term" value="C:endoplasmic reticulum"/>
    <property type="evidence" value="ECO:0007669"/>
    <property type="project" value="InterPro"/>
</dbReference>
<evidence type="ECO:0000256" key="5">
    <source>
        <dbReference type="ARBA" id="ARBA00023180"/>
    </source>
</evidence>
<proteinExistence type="predicted"/>
<dbReference type="Pfam" id="PF12129">
    <property type="entry name" value="PHTF1-2_N"/>
    <property type="match status" value="1"/>
</dbReference>
<feature type="domain" description="PHTF1/2 N-terminal" evidence="8">
    <location>
        <begin position="9"/>
        <end position="150"/>
    </location>
</feature>
<evidence type="ECO:0000313" key="10">
    <source>
        <dbReference type="Proteomes" id="UP001108240"/>
    </source>
</evidence>
<keyword evidence="10" id="KW-1185">Reference proteome</keyword>
<dbReference type="Proteomes" id="UP001108240">
    <property type="component" value="Unplaced"/>
</dbReference>
<evidence type="ECO:0000256" key="4">
    <source>
        <dbReference type="ARBA" id="ARBA00023136"/>
    </source>
</evidence>
<dbReference type="Ensembl" id="ENSCCRT00000182784.1">
    <property type="protein sequence ID" value="ENSCCRP00000116052.1"/>
    <property type="gene ID" value="ENSCCRG00000001912.2"/>
</dbReference>
<feature type="transmembrane region" description="Helical" evidence="7">
    <location>
        <begin position="77"/>
        <end position="93"/>
    </location>
</feature>
<organism evidence="9 10">
    <name type="scientific">Cyprinus carpio carpio</name>
    <dbReference type="NCBI Taxonomy" id="630221"/>
    <lineage>
        <taxon>Eukaryota</taxon>
        <taxon>Metazoa</taxon>
        <taxon>Chordata</taxon>
        <taxon>Craniata</taxon>
        <taxon>Vertebrata</taxon>
        <taxon>Euteleostomi</taxon>
        <taxon>Actinopterygii</taxon>
        <taxon>Neopterygii</taxon>
        <taxon>Teleostei</taxon>
        <taxon>Ostariophysi</taxon>
        <taxon>Cypriniformes</taxon>
        <taxon>Cyprinidae</taxon>
        <taxon>Cyprininae</taxon>
        <taxon>Cyprinus</taxon>
    </lineage>
</organism>
<comment type="subcellular location">
    <subcellularLocation>
        <location evidence="1">Membrane</location>
        <topology evidence="1">Multi-pass membrane protein</topology>
    </subcellularLocation>
</comment>
<evidence type="ECO:0000256" key="2">
    <source>
        <dbReference type="ARBA" id="ARBA00022692"/>
    </source>
</evidence>
<feature type="transmembrane region" description="Helical" evidence="7">
    <location>
        <begin position="427"/>
        <end position="448"/>
    </location>
</feature>
<protein>
    <submittedName>
        <fullName evidence="9">Putative homeodomain transcription factor 1</fullName>
    </submittedName>
</protein>
<evidence type="ECO:0000259" key="8">
    <source>
        <dbReference type="Pfam" id="PF12129"/>
    </source>
</evidence>
<keyword evidence="4 7" id="KW-0472">Membrane</keyword>
<dbReference type="PANTHER" id="PTHR12680:SF8">
    <property type="entry name" value="PROTEIN PHTF1"/>
    <property type="match status" value="1"/>
</dbReference>
<dbReference type="GO" id="GO:0016020">
    <property type="term" value="C:membrane"/>
    <property type="evidence" value="ECO:0007669"/>
    <property type="project" value="UniProtKB-SubCell"/>
</dbReference>
<dbReference type="GeneTree" id="ENSGT00390000011648"/>
<accession>A0A9J7Y7I7</accession>
<dbReference type="AlphaFoldDB" id="A0A9J7Y7I7"/>
<dbReference type="InterPro" id="IPR021980">
    <property type="entry name" value="PHTF1/2_N"/>
</dbReference>
<feature type="transmembrane region" description="Helical" evidence="7">
    <location>
        <begin position="343"/>
        <end position="367"/>
    </location>
</feature>
<keyword evidence="5" id="KW-0325">Glycoprotein</keyword>
<feature type="compositionally biased region" description="Polar residues" evidence="6">
    <location>
        <begin position="148"/>
        <end position="164"/>
    </location>
</feature>
<dbReference type="PANTHER" id="PTHR12680">
    <property type="entry name" value="PUTATIVE HOMEODOMAIN TRANSCRIPTION FACTOR PHTF"/>
    <property type="match status" value="1"/>
</dbReference>
<reference evidence="9" key="2">
    <citation type="submission" date="2025-09" db="UniProtKB">
        <authorList>
            <consortium name="Ensembl"/>
        </authorList>
    </citation>
    <scope>IDENTIFICATION</scope>
</reference>
<sequence length="578" mass="64969">LMYLKMAGITWYQKKIGAYDQQIWEKSLEQTELKGFGSKPKKTGHIKPGLIDVDLVRGSTFSKTKPESPWTALTRKGLVRVLFFPFFFQWWIQVTSKSISALILVLYFLQVAGAVLYFEVPAACASEVVGPLCLMLLLGTVHCQIVSTESSKSPDNSPVPSRTASPVRRKRLKNNGRPTDGPALPREVKLLQPSEGSRPASDTDDMLWEELLHDPDSASTGSSESGEEEPHGHNHSLPLPNIHQFSWLQACHPSKDRVSAIIWEKGECKKADMSVLEISGIILTRVVEQGMGYLIFGSLVTTSLALLPYCFRLAQKLDVSNLSSVSFQELPAVAIGPPCALSYAFFIITTIERVFLSGLFFFMMCVAERTYRQRLLFAKLFSHLTSARKAKKSEIPHFRLKKVQNIKMWLSLRSFLKRRGPQRSVDVIVSSIFLLALSFSFIICAQLLHSHHTFLDSETNWELMVWCGALMVFLLRLATLGAETNRKYSNASVLLTEQINLYLKMEKKPNKKDQLNIVNNVLRLATKLLKELDTPFRLLGLTVNPLICNITRVVILSAISAAVSDLLGFNIRLWKIKP</sequence>